<protein>
    <recommendedName>
        <fullName evidence="15">WD repeat-containing protein 19</fullName>
    </recommendedName>
    <alternativeName>
        <fullName evidence="16">Intraflagellar transport 144 homolog</fullName>
    </alternativeName>
</protein>
<evidence type="ECO:0000256" key="16">
    <source>
        <dbReference type="ARBA" id="ARBA00075765"/>
    </source>
</evidence>
<comment type="caution">
    <text evidence="21">The sequence shown here is derived from an EMBL/GenBank/DDBJ whole genome shotgun (WGS) entry which is preliminary data.</text>
</comment>
<keyword evidence="22" id="KW-1185">Reference proteome</keyword>
<dbReference type="FunFam" id="2.130.10.10:FF:000242">
    <property type="entry name" value="WD repeat domain 19, isoform CRA_a"/>
    <property type="match status" value="1"/>
</dbReference>
<dbReference type="FunFam" id="1.25.40.470:FF:000009">
    <property type="entry name" value="WD repeat-containing protein 19 isoform X1"/>
    <property type="match status" value="1"/>
</dbReference>
<feature type="non-terminal residue" evidence="21">
    <location>
        <position position="1341"/>
    </location>
</feature>
<dbReference type="SMART" id="SM00320">
    <property type="entry name" value="WD40"/>
    <property type="match status" value="5"/>
</dbReference>
<keyword evidence="7" id="KW-0970">Cilium biogenesis/degradation</keyword>
<organism evidence="21 22">
    <name type="scientific">Ptilorrhoa leucosticta</name>
    <dbReference type="NCBI Taxonomy" id="449384"/>
    <lineage>
        <taxon>Eukaryota</taxon>
        <taxon>Metazoa</taxon>
        <taxon>Chordata</taxon>
        <taxon>Craniata</taxon>
        <taxon>Vertebrata</taxon>
        <taxon>Euteleostomi</taxon>
        <taxon>Archelosauria</taxon>
        <taxon>Archosauria</taxon>
        <taxon>Dinosauria</taxon>
        <taxon>Saurischia</taxon>
        <taxon>Theropoda</taxon>
        <taxon>Coelurosauria</taxon>
        <taxon>Aves</taxon>
        <taxon>Neognathae</taxon>
        <taxon>Neoaves</taxon>
        <taxon>Telluraves</taxon>
        <taxon>Australaves</taxon>
        <taxon>Passeriformes</taxon>
        <taxon>Corvoidea</taxon>
        <taxon>Cinclosomatidae</taxon>
        <taxon>Ptilorrhoa</taxon>
    </lineage>
</organism>
<dbReference type="Pfam" id="PF23146">
    <property type="entry name" value="Zf_IFT144_1st"/>
    <property type="match status" value="1"/>
</dbReference>
<feature type="domain" description="WDR19 first beta-propeller" evidence="19">
    <location>
        <begin position="16"/>
        <end position="340"/>
    </location>
</feature>
<reference evidence="21 22" key="1">
    <citation type="submission" date="2019-09" db="EMBL/GenBank/DDBJ databases">
        <title>Bird 10,000 Genomes (B10K) Project - Family phase.</title>
        <authorList>
            <person name="Zhang G."/>
        </authorList>
    </citation>
    <scope>NUCLEOTIDE SEQUENCE [LARGE SCALE GENOMIC DNA]</scope>
    <source>
        <strain evidence="21">B10K-CU-031-17</strain>
        <tissue evidence="21">Muscle</tissue>
    </source>
</reference>
<evidence type="ECO:0000259" key="17">
    <source>
        <dbReference type="Pfam" id="PF15911"/>
    </source>
</evidence>
<dbReference type="PANTHER" id="PTHR14920:SF0">
    <property type="entry name" value="WD REPEAT DOMAIN 19"/>
    <property type="match status" value="1"/>
</dbReference>
<evidence type="ECO:0000256" key="13">
    <source>
        <dbReference type="ARBA" id="ARBA00053638"/>
    </source>
</evidence>
<evidence type="ECO:0000259" key="20">
    <source>
        <dbReference type="Pfam" id="PF24762"/>
    </source>
</evidence>
<comment type="subcellular location">
    <subcellularLocation>
        <location evidence="2">Cell projection</location>
        <location evidence="2">Cilium</location>
        <location evidence="2">Flagellum</location>
    </subcellularLocation>
    <subcellularLocation>
        <location evidence="3">Cell projection</location>
        <location evidence="3">Cilium</location>
        <location evidence="3">Photoreceptor outer segment</location>
    </subcellularLocation>
    <subcellularLocation>
        <location evidence="1">Cytoplasm</location>
        <location evidence="1">Cytoskeleton</location>
        <location evidence="1">Cilium basal body</location>
    </subcellularLocation>
</comment>
<evidence type="ECO:0000256" key="12">
    <source>
        <dbReference type="ARBA" id="ARBA00023273"/>
    </source>
</evidence>
<dbReference type="InterPro" id="IPR039468">
    <property type="entry name" value="WDR19_WD40_rpt"/>
</dbReference>
<dbReference type="Pfam" id="PF24762">
    <property type="entry name" value="TPR_IF140-IFT172"/>
    <property type="match status" value="1"/>
</dbReference>
<dbReference type="SUPFAM" id="SSF82171">
    <property type="entry name" value="DPP6 N-terminal domain-like"/>
    <property type="match status" value="1"/>
</dbReference>
<dbReference type="Gene3D" id="2.130.10.10">
    <property type="entry name" value="YVTN repeat-like/Quinoprotein amine dehydrogenase"/>
    <property type="match status" value="1"/>
</dbReference>
<dbReference type="SUPFAM" id="SSF48452">
    <property type="entry name" value="TPR-like"/>
    <property type="match status" value="1"/>
</dbReference>
<keyword evidence="6" id="KW-0677">Repeat</keyword>
<feature type="non-terminal residue" evidence="21">
    <location>
        <position position="1"/>
    </location>
</feature>
<dbReference type="InterPro" id="IPR057855">
    <property type="entry name" value="Beta-prop_WDR19_1st"/>
</dbReference>
<dbReference type="SUPFAM" id="SSF69322">
    <property type="entry name" value="Tricorn protease domain 2"/>
    <property type="match status" value="1"/>
</dbReference>
<evidence type="ECO:0000256" key="5">
    <source>
        <dbReference type="ARBA" id="ARBA00022574"/>
    </source>
</evidence>
<dbReference type="Proteomes" id="UP000547721">
    <property type="component" value="Unassembled WGS sequence"/>
</dbReference>
<evidence type="ECO:0000313" key="22">
    <source>
        <dbReference type="Proteomes" id="UP000547721"/>
    </source>
</evidence>
<dbReference type="InterPro" id="IPR011990">
    <property type="entry name" value="TPR-like_helical_dom_sf"/>
</dbReference>
<dbReference type="GO" id="GO:0072657">
    <property type="term" value="P:protein localization to membrane"/>
    <property type="evidence" value="ECO:0007669"/>
    <property type="project" value="UniProtKB-ARBA"/>
</dbReference>
<evidence type="ECO:0000256" key="15">
    <source>
        <dbReference type="ARBA" id="ARBA00070579"/>
    </source>
</evidence>
<comment type="subunit">
    <text evidence="14">Component of the IFT complex A (IFT-A) complex. IFT-A complex is divided into a core subcomplex composed of IFT122:IFT140:WDR19 which is associated with TULP3 and a peripheral subcomplex composed of IFT43:WDR35:TTC21B. Interacts (via C-terminal region) with IFT122 (via C-terminal region). Interacts with BBS1. Interacts with TTC25.</text>
</comment>
<evidence type="ECO:0000256" key="7">
    <source>
        <dbReference type="ARBA" id="ARBA00022794"/>
    </source>
</evidence>
<evidence type="ECO:0000256" key="9">
    <source>
        <dbReference type="ARBA" id="ARBA00022846"/>
    </source>
</evidence>
<keyword evidence="9" id="KW-0282">Flagellum</keyword>
<dbReference type="InterPro" id="IPR001680">
    <property type="entry name" value="WD40_rpt"/>
</dbReference>
<dbReference type="FunFam" id="1.25.40.470:FF:000006">
    <property type="entry name" value="WD repeat-containing protein 19 isoform X1"/>
    <property type="match status" value="1"/>
</dbReference>
<evidence type="ECO:0000256" key="11">
    <source>
        <dbReference type="ARBA" id="ARBA00023212"/>
    </source>
</evidence>
<name>A0A7K8LSQ2_9CORV</name>
<evidence type="ECO:0000313" key="21">
    <source>
        <dbReference type="EMBL" id="NXE32109.1"/>
    </source>
</evidence>
<dbReference type="InterPro" id="IPR015943">
    <property type="entry name" value="WD40/YVTN_repeat-like_dom_sf"/>
</dbReference>
<dbReference type="GO" id="GO:0060271">
    <property type="term" value="P:cilium assembly"/>
    <property type="evidence" value="ECO:0007669"/>
    <property type="project" value="TreeGrafter"/>
</dbReference>
<keyword evidence="12" id="KW-0966">Cell projection</keyword>
<evidence type="ECO:0000256" key="4">
    <source>
        <dbReference type="ARBA" id="ARBA00022490"/>
    </source>
</evidence>
<dbReference type="GO" id="GO:0035721">
    <property type="term" value="P:intraciliary retrograde transport"/>
    <property type="evidence" value="ECO:0007669"/>
    <property type="project" value="InterPro"/>
</dbReference>
<keyword evidence="11" id="KW-0206">Cytoskeleton</keyword>
<evidence type="ECO:0000259" key="18">
    <source>
        <dbReference type="Pfam" id="PF23145"/>
    </source>
</evidence>
<sequence length="1341" mass="152053">QQVFSLYEKAWSGSPVQFTWQKTLGNFLAVTGNDRAVKIFDRHGQKRNEISLPGNCVAMDWDKDGDTLAVITDKSSTIFLWDAITNKTSQVDSGMRDAMSFLLWSRVGTLLAVGTTKGNLLIYNRQTSRKISVLGKHTKRITCGCWSIENLLALGGEDKMITISNQEGDTIRQTSVSSDPSDMQFSVMKTDERVSTRESTVSAVVGKRTLFLFNLNDPDNPIDLKFQQPYGSIVTYKWYGDGYIMIGFSQGCFVVISTHIREIGQEVFQAHNHKDNLSSIAISQSLNKAASCGDNCIKIHDLTDMREMYAIINLDDENKGVDQMAWTDDGQLLAVSTRRGSLHVFLTKLPILGDACSTRIAYLTSLLEVTIANHVEKELPVTVSVEVEPSFVAVGVYHLAVGMNNRAWFYALGENNVKKLKDVEYLGTVASMHLNSDYAAALFEGKVQLHMIESEDLGAQEERETRLFPADDDKYRILCHALTSDFLIYGTDTGVIRYFYIEDWQYVNEYRHPVSVRKVFPDPNGTRMAFIDDKSDGFVYCPVNDRVYEIPDFSPTIKGILWENWPMDKGVFVAFDDDKVYTYVFHTDAIQGSRIILAGGTEVPYSHKPLLLYNGELTCQTPSGKTNNICLSTHSFLGNLKDFGPDVLRQMLTQTLMLKRFSEAWEVCSLLNDQSCWNELAKACLHHMEVDFAIRVYRTSGNAGMVMSLEEIKGIEDHNLLAGHLAMFTNDFNLAQDLYLASSCPVAALEMRKDLQHWDRALQLAKRLAPDQIPFISKEYAVQLEFMGDYINALAHYEKGITGNNKEHDEVCLAGVAQMSIRMGDIRRGVNQAIKHPSRVLKRDCGVILENMKQFSEAAQLYEKGQYYDKAASVYIRCKNWAKVGELLPHISSPKIHLQYAKAKEADGRYTEAVIAYEHAKQWDSVIRLYLDHLNNPEKAVNIVRETQSLEGAKMVARFFLQLGDYGSAIQFLVMSKCNNEAFTLAQQHNKMEIYADIISSQGTTNEDYQSIALYFEAEKKHFQAGKFFFLCGQYGRALRHFMKSPSTEDNLAMEMAIETVGRAKDEALTNQLIDYLMGEGDGMPQDAKYLFRLYMALKQYRDAARTAIIIAREEQCSGNYRNARDVLFSMYSELKTQKIKISSEMATNLMILHSYILVKIHVKRGDHMKGARMLIRVANNISKFPSHIVPILTSAVIECHRAGLKNSAFSFAAMLMRPEYRCKIDPKYKKKIETMVRRRDTTETEEPTTACPYCAFQLPECELLCPSCKNNLPYCIATGRHMVRDDWTVCPHCDFPALYSEFKTMLQTENMCPMCSERINILDLTKITDCTEYLKLEDED</sequence>
<evidence type="ECO:0000256" key="3">
    <source>
        <dbReference type="ARBA" id="ARBA00004504"/>
    </source>
</evidence>
<dbReference type="PANTHER" id="PTHR14920">
    <property type="entry name" value="OSMOTIC AVOIDANCE ABNORMAL PROTEIN 1/WD REPEAT MEMBRANE PROTEIN"/>
    <property type="match status" value="1"/>
</dbReference>
<dbReference type="GO" id="GO:0031514">
    <property type="term" value="C:motile cilium"/>
    <property type="evidence" value="ECO:0007669"/>
    <property type="project" value="UniProtKB-SubCell"/>
</dbReference>
<feature type="domain" description="IF140/IFT172/WDR19 TPR" evidence="20">
    <location>
        <begin position="661"/>
        <end position="1061"/>
    </location>
</feature>
<evidence type="ECO:0000256" key="14">
    <source>
        <dbReference type="ARBA" id="ARBA00064891"/>
    </source>
</evidence>
<accession>A0A7K8LSQ2</accession>
<keyword evidence="8" id="KW-0802">TPR repeat</keyword>
<evidence type="ECO:0000259" key="19">
    <source>
        <dbReference type="Pfam" id="PF23389"/>
    </source>
</evidence>
<proteinExistence type="predicted"/>
<evidence type="ECO:0000256" key="2">
    <source>
        <dbReference type="ARBA" id="ARBA00004230"/>
    </source>
</evidence>
<evidence type="ECO:0000256" key="10">
    <source>
        <dbReference type="ARBA" id="ARBA00023069"/>
    </source>
</evidence>
<dbReference type="InterPro" id="IPR040379">
    <property type="entry name" value="WDR19/dyf-2"/>
</dbReference>
<dbReference type="Pfam" id="PF15911">
    <property type="entry name" value="Beta-prop_WDR19_2nd"/>
    <property type="match status" value="1"/>
</dbReference>
<feature type="domain" description="IFT121-like zinc finger" evidence="18">
    <location>
        <begin position="1274"/>
        <end position="1320"/>
    </location>
</feature>
<keyword evidence="10" id="KW-0969">Cilium</keyword>
<dbReference type="Pfam" id="PF23145">
    <property type="entry name" value="Zf_2nd_IFT121"/>
    <property type="match status" value="1"/>
</dbReference>
<feature type="domain" description="WDR19 WD40 repeat" evidence="17">
    <location>
        <begin position="360"/>
        <end position="634"/>
    </location>
</feature>
<keyword evidence="4" id="KW-0963">Cytoplasm</keyword>
<dbReference type="GO" id="GO:0030991">
    <property type="term" value="C:intraciliary transport particle A"/>
    <property type="evidence" value="ECO:0007669"/>
    <property type="project" value="TreeGrafter"/>
</dbReference>
<dbReference type="EMBL" id="VWYY01000019">
    <property type="protein sequence ID" value="NXE32109.1"/>
    <property type="molecule type" value="Genomic_DNA"/>
</dbReference>
<dbReference type="InterPro" id="IPR056170">
    <property type="entry name" value="Znf_IFT121-like"/>
</dbReference>
<dbReference type="Pfam" id="PF23389">
    <property type="entry name" value="Beta-prop_WDR19_1st"/>
    <property type="match status" value="1"/>
</dbReference>
<comment type="function">
    <text evidence="13">As component of the IFT complex A (IFT-A), a complex required for retrograde ciliary transport and entry into cilia of G protein-coupled receptors (GPCRs), it is involved in cilia function and/or assembly. Essential for functional IFT-A assembly and ciliary entry of GPCRs. Associates with the BBSome complex to mediate ciliary transport.</text>
</comment>
<dbReference type="Gene3D" id="1.25.40.470">
    <property type="match status" value="2"/>
</dbReference>
<keyword evidence="5" id="KW-0853">WD repeat</keyword>
<evidence type="ECO:0000256" key="8">
    <source>
        <dbReference type="ARBA" id="ARBA00022803"/>
    </source>
</evidence>
<dbReference type="GO" id="GO:0001750">
    <property type="term" value="C:photoreceptor outer segment"/>
    <property type="evidence" value="ECO:0007669"/>
    <property type="project" value="UniProtKB-SubCell"/>
</dbReference>
<dbReference type="InterPro" id="IPR056168">
    <property type="entry name" value="TPR_IF140/IFT172/WDR19"/>
</dbReference>
<evidence type="ECO:0000256" key="1">
    <source>
        <dbReference type="ARBA" id="ARBA00004120"/>
    </source>
</evidence>
<evidence type="ECO:0000256" key="6">
    <source>
        <dbReference type="ARBA" id="ARBA00022737"/>
    </source>
</evidence>
<gene>
    <name evidence="21" type="primary">Wdr19</name>
    <name evidence="21" type="ORF">PTILEU_R05883</name>
</gene>